<proteinExistence type="predicted"/>
<accession>W3VAA4</accession>
<evidence type="ECO:0000313" key="3">
    <source>
        <dbReference type="Proteomes" id="UP000018957"/>
    </source>
</evidence>
<dbReference type="GO" id="GO:0003723">
    <property type="term" value="F:RNA binding"/>
    <property type="evidence" value="ECO:0007669"/>
    <property type="project" value="InterPro"/>
</dbReference>
<feature type="compositionally biased region" description="Basic and acidic residues" evidence="1">
    <location>
        <begin position="261"/>
        <end position="273"/>
    </location>
</feature>
<sequence length="273" mass="29965">MDNNHLSVEKNQSRSEELVNCQGDTNCRSAVRDKYRQEYDQVQERITTCSGADQCVAVAKELRALQGDYSTRMSEIQEKARMQGLDSLTPAEVREWADLRGAMSNIDASRNLVLHRAQITGGSDETTQENVKIMGQTGIAASAGVAGGISKIGANGVKGKSGNTDKLPNGQQVNHFEESLHNLPPGERVAQVKQMAAQVISSNGMIKDNRLTKLNNRDVYKGKDGYLYALDTQHGRFEQVHPKTGKHQGEVDMGMRPIDNSIDKSGSHDLKVK</sequence>
<dbReference type="PATRIC" id="fig|1004151.3.peg.17"/>
<organism evidence="2 3">
    <name type="scientific">Photorhabdus khanii NC19</name>
    <dbReference type="NCBI Taxonomy" id="1004151"/>
    <lineage>
        <taxon>Bacteria</taxon>
        <taxon>Pseudomonadati</taxon>
        <taxon>Pseudomonadota</taxon>
        <taxon>Gammaproteobacteria</taxon>
        <taxon>Enterobacterales</taxon>
        <taxon>Morganellaceae</taxon>
        <taxon>Photorhabdus</taxon>
    </lineage>
</organism>
<dbReference type="Proteomes" id="UP000018957">
    <property type="component" value="Unassembled WGS sequence"/>
</dbReference>
<dbReference type="SUPFAM" id="SSF63840">
    <property type="entry name" value="Ribonuclease domain of colicin E3"/>
    <property type="match status" value="1"/>
</dbReference>
<reference evidence="2 3" key="1">
    <citation type="submission" date="2013-11" db="EMBL/GenBank/DDBJ databases">
        <title>Elucidation of the Photorhabdus temperata genome and generation of transposon mutant library to identify motility mutants.</title>
        <authorList>
            <person name="Hurst S.G.IV."/>
            <person name="Micheals B."/>
            <person name="Abebe-Akele F."/>
            <person name="Rowedder H."/>
            <person name="Bullock H."/>
            <person name="Jackobeck R."/>
            <person name="Janicki E."/>
            <person name="Tisa L.S."/>
        </authorList>
    </citation>
    <scope>NUCLEOTIDE SEQUENCE [LARGE SCALE GENOMIC DNA]</scope>
    <source>
        <strain evidence="2 3">NC19</strain>
    </source>
</reference>
<gene>
    <name evidence="2" type="ORF">PTE_00010</name>
</gene>
<evidence type="ECO:0000256" key="1">
    <source>
        <dbReference type="SAM" id="MobiDB-lite"/>
    </source>
</evidence>
<dbReference type="InterPro" id="IPR036725">
    <property type="entry name" value="ColE3_ribonuclease_sf"/>
</dbReference>
<dbReference type="RefSeq" id="WP_036842087.1">
    <property type="nucleotide sequence ID" value="NZ_AYSJ01000002.1"/>
</dbReference>
<dbReference type="GO" id="GO:0016788">
    <property type="term" value="F:hydrolase activity, acting on ester bonds"/>
    <property type="evidence" value="ECO:0007669"/>
    <property type="project" value="InterPro"/>
</dbReference>
<comment type="caution">
    <text evidence="2">The sequence shown here is derived from an EMBL/GenBank/DDBJ whole genome shotgun (WGS) entry which is preliminary data.</text>
</comment>
<dbReference type="EMBL" id="AYSJ01000002">
    <property type="protein sequence ID" value="ETS32871.1"/>
    <property type="molecule type" value="Genomic_DNA"/>
</dbReference>
<protein>
    <submittedName>
        <fullName evidence="2">Uncharacterized protein</fullName>
    </submittedName>
</protein>
<dbReference type="GO" id="GO:0043022">
    <property type="term" value="F:ribosome binding"/>
    <property type="evidence" value="ECO:0007669"/>
    <property type="project" value="InterPro"/>
</dbReference>
<evidence type="ECO:0000313" key="2">
    <source>
        <dbReference type="EMBL" id="ETS32871.1"/>
    </source>
</evidence>
<keyword evidence="3" id="KW-1185">Reference proteome</keyword>
<dbReference type="AlphaFoldDB" id="W3VAA4"/>
<name>W3VAA4_9GAMM</name>
<dbReference type="Gene3D" id="3.10.380.10">
    <property type="entry name" value="Colicin E3-like ribonuclease domain"/>
    <property type="match status" value="1"/>
</dbReference>
<feature type="region of interest" description="Disordered" evidence="1">
    <location>
        <begin position="241"/>
        <end position="273"/>
    </location>
</feature>